<dbReference type="GO" id="GO:0005576">
    <property type="term" value="C:extracellular region"/>
    <property type="evidence" value="ECO:0007669"/>
    <property type="project" value="UniProtKB-SubCell"/>
</dbReference>
<evidence type="ECO:0000313" key="7">
    <source>
        <dbReference type="Proteomes" id="UP000746747"/>
    </source>
</evidence>
<dbReference type="AlphaFoldDB" id="A0A8J2MV69"/>
<comment type="similarity">
    <text evidence="2">Belongs to the nematode transthyretin-like family.</text>
</comment>
<evidence type="ECO:0000256" key="1">
    <source>
        <dbReference type="ARBA" id="ARBA00004613"/>
    </source>
</evidence>
<keyword evidence="7" id="KW-1185">Reference proteome</keyword>
<dbReference type="InterPro" id="IPR038479">
    <property type="entry name" value="Transthyretin-like_sf"/>
</dbReference>
<dbReference type="Pfam" id="PF01060">
    <property type="entry name" value="TTR-52"/>
    <property type="match status" value="1"/>
</dbReference>
<dbReference type="PANTHER" id="PTHR21700">
    <property type="entry name" value="TRANSTHYRETIN-LIKE FAMILY PROTEIN-RELATED"/>
    <property type="match status" value="1"/>
</dbReference>
<keyword evidence="5" id="KW-0812">Transmembrane</keyword>
<gene>
    <name evidence="6" type="ORF">CJOHNSTONI_LOCUS9922</name>
</gene>
<reference evidence="6" key="1">
    <citation type="submission" date="2021-09" db="EMBL/GenBank/DDBJ databases">
        <authorList>
            <consortium name="Pathogen Informatics"/>
        </authorList>
    </citation>
    <scope>NUCLEOTIDE SEQUENCE</scope>
</reference>
<comment type="subcellular location">
    <subcellularLocation>
        <location evidence="1">Secreted</location>
    </subcellularLocation>
</comment>
<comment type="caution">
    <text evidence="6">The sequence shown here is derived from an EMBL/GenBank/DDBJ whole genome shotgun (WGS) entry which is preliminary data.</text>
</comment>
<dbReference type="GO" id="GO:0009986">
    <property type="term" value="C:cell surface"/>
    <property type="evidence" value="ECO:0007669"/>
    <property type="project" value="InterPro"/>
</dbReference>
<evidence type="ECO:0000256" key="2">
    <source>
        <dbReference type="ARBA" id="ARBA00010112"/>
    </source>
</evidence>
<dbReference type="EMBL" id="CAKAEH010001951">
    <property type="protein sequence ID" value="CAG9540406.1"/>
    <property type="molecule type" value="Genomic_DNA"/>
</dbReference>
<evidence type="ECO:0000256" key="4">
    <source>
        <dbReference type="ARBA" id="ARBA00022729"/>
    </source>
</evidence>
<evidence type="ECO:0000256" key="3">
    <source>
        <dbReference type="ARBA" id="ARBA00022525"/>
    </source>
</evidence>
<keyword evidence="4" id="KW-0732">Signal</keyword>
<name>A0A8J2MV69_9BILA</name>
<evidence type="ECO:0000313" key="6">
    <source>
        <dbReference type="EMBL" id="CAG9540406.1"/>
    </source>
</evidence>
<organism evidence="6 7">
    <name type="scientific">Cercopithifilaria johnstoni</name>
    <dbReference type="NCBI Taxonomy" id="2874296"/>
    <lineage>
        <taxon>Eukaryota</taxon>
        <taxon>Metazoa</taxon>
        <taxon>Ecdysozoa</taxon>
        <taxon>Nematoda</taxon>
        <taxon>Chromadorea</taxon>
        <taxon>Rhabditida</taxon>
        <taxon>Spirurina</taxon>
        <taxon>Spiruromorpha</taxon>
        <taxon>Filarioidea</taxon>
        <taxon>Onchocercidae</taxon>
        <taxon>Cercopithifilaria</taxon>
    </lineage>
</organism>
<dbReference type="InterPro" id="IPR001534">
    <property type="entry name" value="Transthyretin-like"/>
</dbReference>
<keyword evidence="3" id="KW-0964">Secreted</keyword>
<evidence type="ECO:0000256" key="5">
    <source>
        <dbReference type="SAM" id="Phobius"/>
    </source>
</evidence>
<protein>
    <submittedName>
        <fullName evidence="6">Uncharacterized protein</fullName>
    </submittedName>
</protein>
<sequence length="139" mass="15311">MKSTPIFAIIIAISIPIIVTAKMRSVGVRGTVICDGTPISNGEVELYDERNAARADALLAKTKTDANGRFTIKGNSKRSRFDPHFTISHKCRAKLCTRKMLLRVPEKYTTSGPNPSEIYDIGVIDAKIKFPTETKTCPI</sequence>
<proteinExistence type="inferred from homology"/>
<dbReference type="OrthoDB" id="5809908at2759"/>
<keyword evidence="5" id="KW-1133">Transmembrane helix</keyword>
<dbReference type="Proteomes" id="UP000746747">
    <property type="component" value="Unassembled WGS sequence"/>
</dbReference>
<dbReference type="Gene3D" id="2.60.40.3330">
    <property type="match status" value="1"/>
</dbReference>
<feature type="transmembrane region" description="Helical" evidence="5">
    <location>
        <begin position="6"/>
        <end position="23"/>
    </location>
</feature>
<keyword evidence="5" id="KW-0472">Membrane</keyword>
<accession>A0A8J2MV69</accession>